<name>A0A9Q9C8X5_ENCHE</name>
<evidence type="ECO:0000313" key="4">
    <source>
        <dbReference type="EMBL" id="WEL37939.1"/>
    </source>
</evidence>
<dbReference type="AlphaFoldDB" id="A0A9Q9C8X5"/>
<evidence type="ECO:0000313" key="5">
    <source>
        <dbReference type="Proteomes" id="UP001059546"/>
    </source>
</evidence>
<accession>A0A9Q9C8X5</accession>
<evidence type="ECO:0000313" key="6">
    <source>
        <dbReference type="Proteomes" id="UP001217963"/>
    </source>
</evidence>
<reference evidence="4 6" key="2">
    <citation type="submission" date="2023-02" db="EMBL/GenBank/DDBJ databases">
        <title>Encephalitozoon hellem ATCC 50451 complete genome.</title>
        <authorList>
            <person name="Mascarenhas dos Santos A.C."/>
            <person name="Julian A.T."/>
            <person name="Pombert J.-F."/>
        </authorList>
    </citation>
    <scope>NUCLEOTIDE SEQUENCE [LARGE SCALE GENOMIC DNA]</scope>
    <source>
        <strain evidence="4 6">ATCC 50451</strain>
    </source>
</reference>
<dbReference type="EMBL" id="CP075147">
    <property type="protein sequence ID" value="UTX42493.1"/>
    <property type="molecule type" value="Genomic_DNA"/>
</dbReference>
<feature type="region of interest" description="Disordered" evidence="2">
    <location>
        <begin position="98"/>
        <end position="118"/>
    </location>
</feature>
<evidence type="ECO:0000256" key="2">
    <source>
        <dbReference type="SAM" id="MobiDB-lite"/>
    </source>
</evidence>
<organism evidence="3 5">
    <name type="scientific">Encephalitozoon hellem</name>
    <name type="common">Microsporidian parasite</name>
    <dbReference type="NCBI Taxonomy" id="27973"/>
    <lineage>
        <taxon>Eukaryota</taxon>
        <taxon>Fungi</taxon>
        <taxon>Fungi incertae sedis</taxon>
        <taxon>Microsporidia</taxon>
        <taxon>Unikaryonidae</taxon>
        <taxon>Encephalitozoon</taxon>
    </lineage>
</organism>
<feature type="coiled-coil region" evidence="1">
    <location>
        <begin position="314"/>
        <end position="391"/>
    </location>
</feature>
<dbReference type="OrthoDB" id="2191863at2759"/>
<dbReference type="EMBL" id="CP119062">
    <property type="protein sequence ID" value="WEL37939.1"/>
    <property type="molecule type" value="Genomic_DNA"/>
</dbReference>
<reference evidence="3" key="1">
    <citation type="submission" date="2021-05" db="EMBL/GenBank/DDBJ databases">
        <title>Encephalitozoon hellem ATCC 50604 Complete Genome.</title>
        <authorList>
            <person name="Mascarenhas dos Santos A.C."/>
            <person name="Julian A.T."/>
            <person name="Pombert J.-F."/>
        </authorList>
    </citation>
    <scope>NUCLEOTIDE SEQUENCE</scope>
    <source>
        <strain evidence="3">ATCC 50604</strain>
    </source>
</reference>
<dbReference type="Proteomes" id="UP001217963">
    <property type="component" value="Chromosome I"/>
</dbReference>
<keyword evidence="1" id="KW-0175">Coiled coil</keyword>
<protein>
    <submittedName>
        <fullName evidence="3">Rab GTPase-activating protein 1</fullName>
    </submittedName>
</protein>
<sequence>MEFLDSLILGSSTPRYADEALFPSKTYKKPICNRKHCNTTCTSKVLAEFEFWAYFLSEKEPNRKEVRKKIHTINRDLRFSVWTKCIGSREKCIELKPVGLPDPSGGSSDKLQENEHGKMEDRDLVKFILDLCRDVEGNSQEDMFNIIKNLERDFPMISDFRLLALFIMHFLELPYTSPRAVYRFVYSLMESHNFCSVFSMAEESKTDGGTSGDEKNSTRPAFWKSFVCDYPLVFDQMVDLLLCYEGADIASVPAFLQRQTGGSNLEEWVKFISIRSNLEKLGDVFDSKRLEKPVEVNKREETYFDFLVVQNEAIKAQEMMKIEASERLNSLQEERNELYVQKVNLMKACSSLESDLKEYREGYVKKVEEMLHDVEDKCERYEQENIKLKAKLEEK</sequence>
<gene>
    <name evidence="3" type="ORF">GPU96_01g01990</name>
    <name evidence="4" type="ORF">PFJ87_01g01950</name>
</gene>
<proteinExistence type="predicted"/>
<keyword evidence="6" id="KW-1185">Reference proteome</keyword>
<evidence type="ECO:0000313" key="3">
    <source>
        <dbReference type="EMBL" id="UTX42493.1"/>
    </source>
</evidence>
<evidence type="ECO:0000256" key="1">
    <source>
        <dbReference type="SAM" id="Coils"/>
    </source>
</evidence>
<dbReference type="Proteomes" id="UP001059546">
    <property type="component" value="Chromosome I"/>
</dbReference>